<keyword evidence="2" id="KW-0812">Transmembrane</keyword>
<keyword evidence="4" id="KW-1185">Reference proteome</keyword>
<keyword evidence="2" id="KW-0472">Membrane</keyword>
<dbReference type="Proteomes" id="UP000235145">
    <property type="component" value="Unassembled WGS sequence"/>
</dbReference>
<feature type="region of interest" description="Disordered" evidence="1">
    <location>
        <begin position="1"/>
        <end position="32"/>
    </location>
</feature>
<dbReference type="AlphaFoldDB" id="A0A9R1UZE2"/>
<sequence>MSTTSSSSSHDGGDGGNGGGGEFEGPSHSRQRFNNAVWPEPFLEALATQIAIDAALSFGRLAVAPALTNLFQSIFIAYIASFLSLLFDLRFDFRHRNSISK</sequence>
<feature type="compositionally biased region" description="Low complexity" evidence="1">
    <location>
        <begin position="1"/>
        <end position="10"/>
    </location>
</feature>
<feature type="compositionally biased region" description="Gly residues" evidence="1">
    <location>
        <begin position="14"/>
        <end position="23"/>
    </location>
</feature>
<keyword evidence="2" id="KW-1133">Transmembrane helix</keyword>
<protein>
    <submittedName>
        <fullName evidence="3">Uncharacterized protein</fullName>
    </submittedName>
</protein>
<evidence type="ECO:0000313" key="4">
    <source>
        <dbReference type="Proteomes" id="UP000235145"/>
    </source>
</evidence>
<organism evidence="3 4">
    <name type="scientific">Lactuca sativa</name>
    <name type="common">Garden lettuce</name>
    <dbReference type="NCBI Taxonomy" id="4236"/>
    <lineage>
        <taxon>Eukaryota</taxon>
        <taxon>Viridiplantae</taxon>
        <taxon>Streptophyta</taxon>
        <taxon>Embryophyta</taxon>
        <taxon>Tracheophyta</taxon>
        <taxon>Spermatophyta</taxon>
        <taxon>Magnoliopsida</taxon>
        <taxon>eudicotyledons</taxon>
        <taxon>Gunneridae</taxon>
        <taxon>Pentapetalae</taxon>
        <taxon>asterids</taxon>
        <taxon>campanulids</taxon>
        <taxon>Asterales</taxon>
        <taxon>Asteraceae</taxon>
        <taxon>Cichorioideae</taxon>
        <taxon>Cichorieae</taxon>
        <taxon>Lactucinae</taxon>
        <taxon>Lactuca</taxon>
    </lineage>
</organism>
<evidence type="ECO:0000256" key="1">
    <source>
        <dbReference type="SAM" id="MobiDB-lite"/>
    </source>
</evidence>
<comment type="caution">
    <text evidence="3">The sequence shown here is derived from an EMBL/GenBank/DDBJ whole genome shotgun (WGS) entry which is preliminary data.</text>
</comment>
<name>A0A9R1UZE2_LACSA</name>
<feature type="transmembrane region" description="Helical" evidence="2">
    <location>
        <begin position="70"/>
        <end position="91"/>
    </location>
</feature>
<dbReference type="EMBL" id="NBSK02000007">
    <property type="protein sequence ID" value="KAJ0195573.1"/>
    <property type="molecule type" value="Genomic_DNA"/>
</dbReference>
<accession>A0A9R1UZE2</accession>
<gene>
    <name evidence="3" type="ORF">LSAT_V11C700380210</name>
</gene>
<proteinExistence type="predicted"/>
<evidence type="ECO:0000313" key="3">
    <source>
        <dbReference type="EMBL" id="KAJ0195573.1"/>
    </source>
</evidence>
<reference evidence="3 4" key="1">
    <citation type="journal article" date="2017" name="Nat. Commun.">
        <title>Genome assembly with in vitro proximity ligation data and whole-genome triplication in lettuce.</title>
        <authorList>
            <person name="Reyes-Chin-Wo S."/>
            <person name="Wang Z."/>
            <person name="Yang X."/>
            <person name="Kozik A."/>
            <person name="Arikit S."/>
            <person name="Song C."/>
            <person name="Xia L."/>
            <person name="Froenicke L."/>
            <person name="Lavelle D.O."/>
            <person name="Truco M.J."/>
            <person name="Xia R."/>
            <person name="Zhu S."/>
            <person name="Xu C."/>
            <person name="Xu H."/>
            <person name="Xu X."/>
            <person name="Cox K."/>
            <person name="Korf I."/>
            <person name="Meyers B.C."/>
            <person name="Michelmore R.W."/>
        </authorList>
    </citation>
    <scope>NUCLEOTIDE SEQUENCE [LARGE SCALE GENOMIC DNA]</scope>
    <source>
        <strain evidence="4">cv. Salinas</strain>
        <tissue evidence="3">Seedlings</tissue>
    </source>
</reference>
<evidence type="ECO:0000256" key="2">
    <source>
        <dbReference type="SAM" id="Phobius"/>
    </source>
</evidence>